<evidence type="ECO:0000313" key="2">
    <source>
        <dbReference type="Proteomes" id="UP000017836"/>
    </source>
</evidence>
<reference evidence="2" key="1">
    <citation type="journal article" date="2013" name="Science">
        <title>The Amborella genome and the evolution of flowering plants.</title>
        <authorList>
            <consortium name="Amborella Genome Project"/>
        </authorList>
    </citation>
    <scope>NUCLEOTIDE SEQUENCE [LARGE SCALE GENOMIC DNA]</scope>
</reference>
<evidence type="ECO:0000313" key="1">
    <source>
        <dbReference type="EMBL" id="ERN11575.1"/>
    </source>
</evidence>
<dbReference type="EMBL" id="KI392687">
    <property type="protein sequence ID" value="ERN11575.1"/>
    <property type="molecule type" value="Genomic_DNA"/>
</dbReference>
<dbReference type="Gramene" id="ERN11575">
    <property type="protein sequence ID" value="ERN11575"/>
    <property type="gene ID" value="AMTR_s00022p00166250"/>
</dbReference>
<keyword evidence="2" id="KW-1185">Reference proteome</keyword>
<gene>
    <name evidence="1" type="ORF">AMTR_s00022p00166250</name>
</gene>
<dbReference type="AlphaFoldDB" id="W1PW80"/>
<proteinExistence type="predicted"/>
<sequence>MQSQIDWLFSPYLLLELDRSVHHPLTGEGVHGGVHASSIISNLIMQHGQTRNCPSFCKLVALAKTHGSIPSLSPLLHPCLGMRVHVPQAGTRSNAHELIAGNEASSQGISSTFPLLFVSTTKCLRCKTEAILRDGCKAKLATS</sequence>
<protein>
    <submittedName>
        <fullName evidence="1">Uncharacterized protein</fullName>
    </submittedName>
</protein>
<accession>W1PW80</accession>
<name>W1PW80_AMBTC</name>
<dbReference type="Proteomes" id="UP000017836">
    <property type="component" value="Unassembled WGS sequence"/>
</dbReference>
<organism evidence="1 2">
    <name type="scientific">Amborella trichopoda</name>
    <dbReference type="NCBI Taxonomy" id="13333"/>
    <lineage>
        <taxon>Eukaryota</taxon>
        <taxon>Viridiplantae</taxon>
        <taxon>Streptophyta</taxon>
        <taxon>Embryophyta</taxon>
        <taxon>Tracheophyta</taxon>
        <taxon>Spermatophyta</taxon>
        <taxon>Magnoliopsida</taxon>
        <taxon>Amborellales</taxon>
        <taxon>Amborellaceae</taxon>
        <taxon>Amborella</taxon>
    </lineage>
</organism>
<dbReference type="HOGENOM" id="CLU_1808812_0_0_1"/>